<keyword evidence="2" id="KW-1185">Reference proteome</keyword>
<dbReference type="RefSeq" id="WP_121155308.1">
    <property type="nucleotide sequence ID" value="NZ_CP032829.1"/>
</dbReference>
<dbReference type="AlphaFoldDB" id="A0A494TKX7"/>
<dbReference type="KEGG" id="spha:D3Y57_19315"/>
<gene>
    <name evidence="1" type="ORF">D3Y57_19315</name>
</gene>
<evidence type="ECO:0000313" key="2">
    <source>
        <dbReference type="Proteomes" id="UP000276254"/>
    </source>
</evidence>
<evidence type="ECO:0000313" key="1">
    <source>
        <dbReference type="EMBL" id="AYJ87683.1"/>
    </source>
</evidence>
<proteinExistence type="predicted"/>
<sequence>MKVLYNVLNAQLVQTSKQIEFEGQSATLTVERMVVEALPLDGVSGTLTLNLPSDTIVAEGDTITVLVGEAE</sequence>
<accession>A0A494TKX7</accession>
<reference evidence="1 2" key="1">
    <citation type="submission" date="2018-09" db="EMBL/GenBank/DDBJ databases">
        <title>Sphingomonas peninsula sp. nov., isolated from fildes peninsula, Antarctic soil.</title>
        <authorList>
            <person name="Yingchao G."/>
        </authorList>
    </citation>
    <scope>NUCLEOTIDE SEQUENCE [LARGE SCALE GENOMIC DNA]</scope>
    <source>
        <strain evidence="1 2">YZ-8</strain>
    </source>
</reference>
<name>A0A494TKX7_SPHPE</name>
<organism evidence="1 2">
    <name type="scientific">Sphingomonas paeninsulae</name>
    <dbReference type="NCBI Taxonomy" id="2319844"/>
    <lineage>
        <taxon>Bacteria</taxon>
        <taxon>Pseudomonadati</taxon>
        <taxon>Pseudomonadota</taxon>
        <taxon>Alphaproteobacteria</taxon>
        <taxon>Sphingomonadales</taxon>
        <taxon>Sphingomonadaceae</taxon>
        <taxon>Sphingomonas</taxon>
    </lineage>
</organism>
<dbReference type="EMBL" id="CP032829">
    <property type="protein sequence ID" value="AYJ87683.1"/>
    <property type="molecule type" value="Genomic_DNA"/>
</dbReference>
<protein>
    <submittedName>
        <fullName evidence="1">Uncharacterized protein</fullName>
    </submittedName>
</protein>
<dbReference type="Proteomes" id="UP000276254">
    <property type="component" value="Chromosome"/>
</dbReference>